<dbReference type="PROSITE" id="PS50158">
    <property type="entry name" value="ZF_CCHC"/>
    <property type="match status" value="1"/>
</dbReference>
<dbReference type="InterPro" id="IPR001878">
    <property type="entry name" value="Znf_CCHC"/>
</dbReference>
<dbReference type="SUPFAM" id="SSF57756">
    <property type="entry name" value="Retrovirus zinc finger-like domains"/>
    <property type="match status" value="1"/>
</dbReference>
<sequence>MNRAVVLFLGKVEQVNTLVETGITVGGQFVQVTPLTQPAARITLSNMPPFISDEFLVRELSRHGKVVSPIRKMLSGCKSPLLRHVVSHRRQVHMILNNKADEFNYRFIVRVDDFDYTLFASALFASALKCFNCREEGHLARACPSRVAPDTPAAEPATPAPAGPVAPQPVPAARRRWLSAEESSAAPDGAVAELRGGGSGTSVSGGSEIVEMVVEMNGESGESRGKVDLTVVVSDLSGVMIDGVCDLNELEKNGEVMGETEKMGEAGETGDTIQTGKLGGVSQVMGELGVPGIAAGELGEEAVSTGELGEEAVSTGERGEGAVSTCEGGEGVVSTGDGAVSAGEGASGMSEWWLVPAKRRNKHKCAMKDKGDTKTGQLEDATDGTDTSDCESMSDCSSLSGTMPDGHENNLYPPSMLKNFLTQTKGMKGLNLEKHFPDMLLFVHSASHLIKHRATSDLTNPEIFRLKKHMGKARKQLKI</sequence>
<gene>
    <name evidence="4" type="primary">ORF1</name>
</gene>
<evidence type="ECO:0000256" key="1">
    <source>
        <dbReference type="PROSITE-ProRule" id="PRU00047"/>
    </source>
</evidence>
<accession>Q76IM8</accession>
<dbReference type="EMBL" id="AB097134">
    <property type="protein sequence ID" value="BAC82602.1"/>
    <property type="molecule type" value="Genomic_DNA"/>
</dbReference>
<keyword evidence="1" id="KW-0862">Zinc</keyword>
<dbReference type="GO" id="GO:0003676">
    <property type="term" value="F:nucleic acid binding"/>
    <property type="evidence" value="ECO:0007669"/>
    <property type="project" value="InterPro"/>
</dbReference>
<evidence type="ECO:0000256" key="2">
    <source>
        <dbReference type="SAM" id="MobiDB-lite"/>
    </source>
</evidence>
<feature type="region of interest" description="Disordered" evidence="2">
    <location>
        <begin position="312"/>
        <end position="331"/>
    </location>
</feature>
<feature type="compositionally biased region" description="Pro residues" evidence="2">
    <location>
        <begin position="158"/>
        <end position="170"/>
    </location>
</feature>
<feature type="domain" description="CCHC-type" evidence="3">
    <location>
        <begin position="129"/>
        <end position="145"/>
    </location>
</feature>
<dbReference type="AlphaFoldDB" id="Q76IM8"/>
<feature type="compositionally biased region" description="Acidic residues" evidence="2">
    <location>
        <begin position="380"/>
        <end position="389"/>
    </location>
</feature>
<name>Q76IM8_TAKRU</name>
<dbReference type="Gene3D" id="4.10.60.10">
    <property type="entry name" value="Zinc finger, CCHC-type"/>
    <property type="match status" value="1"/>
</dbReference>
<feature type="region of interest" description="Disordered" evidence="2">
    <location>
        <begin position="365"/>
        <end position="404"/>
    </location>
</feature>
<keyword evidence="1" id="KW-0863">Zinc-finger</keyword>
<reference evidence="4" key="1">
    <citation type="journal article" date="2004" name="Mol. Biol. Evol.">
        <title>Cross-genome screening of novel sequence-specific non-LTR retrotransposons: various multicopy RNA genes and microsatellites are selected as targets.</title>
        <authorList>
            <person name="Kojima K.K."/>
            <person name="Fujiwara H."/>
        </authorList>
    </citation>
    <scope>NUCLEOTIDE SEQUENCE</scope>
</reference>
<dbReference type="GO" id="GO:0008270">
    <property type="term" value="F:zinc ion binding"/>
    <property type="evidence" value="ECO:0007669"/>
    <property type="project" value="UniProtKB-KW"/>
</dbReference>
<keyword evidence="1" id="KW-0479">Metal-binding</keyword>
<organism evidence="4">
    <name type="scientific">Takifugu rubripes</name>
    <name type="common">Japanese pufferfish</name>
    <name type="synonym">Fugu rubripes</name>
    <dbReference type="NCBI Taxonomy" id="31033"/>
    <lineage>
        <taxon>Eukaryota</taxon>
        <taxon>Metazoa</taxon>
        <taxon>Chordata</taxon>
        <taxon>Craniata</taxon>
        <taxon>Vertebrata</taxon>
        <taxon>Euteleostomi</taxon>
        <taxon>Actinopterygii</taxon>
        <taxon>Neopterygii</taxon>
        <taxon>Teleostei</taxon>
        <taxon>Neoteleostei</taxon>
        <taxon>Acanthomorphata</taxon>
        <taxon>Eupercaria</taxon>
        <taxon>Tetraodontiformes</taxon>
        <taxon>Tetradontoidea</taxon>
        <taxon>Tetraodontidae</taxon>
        <taxon>Takifugu</taxon>
    </lineage>
</organism>
<proteinExistence type="predicted"/>
<feature type="compositionally biased region" description="Low complexity" evidence="2">
    <location>
        <begin position="147"/>
        <end position="157"/>
    </location>
</feature>
<evidence type="ECO:0000313" key="4">
    <source>
        <dbReference type="EMBL" id="BAC82602.1"/>
    </source>
</evidence>
<dbReference type="Pfam" id="PF00098">
    <property type="entry name" value="zf-CCHC"/>
    <property type="match status" value="1"/>
</dbReference>
<protein>
    <submittedName>
        <fullName evidence="4">Gag-like protein</fullName>
    </submittedName>
</protein>
<evidence type="ECO:0000259" key="3">
    <source>
        <dbReference type="PROSITE" id="PS50158"/>
    </source>
</evidence>
<dbReference type="InterPro" id="IPR036875">
    <property type="entry name" value="Znf_CCHC_sf"/>
</dbReference>
<feature type="region of interest" description="Disordered" evidence="2">
    <location>
        <begin position="146"/>
        <end position="206"/>
    </location>
</feature>
<dbReference type="SMART" id="SM00343">
    <property type="entry name" value="ZnF_C2HC"/>
    <property type="match status" value="1"/>
</dbReference>
<feature type="compositionally biased region" description="Polar residues" evidence="2">
    <location>
        <begin position="390"/>
        <end position="401"/>
    </location>
</feature>